<dbReference type="RefSeq" id="WP_171016785.1">
    <property type="nucleotide sequence ID" value="NZ_SWLG01000007.1"/>
</dbReference>
<reference evidence="1 2" key="1">
    <citation type="submission" date="2019-04" db="EMBL/GenBank/DDBJ databases">
        <title>Bacillus caeni sp. nov., a bacterium isolated from mangrove sediment.</title>
        <authorList>
            <person name="Huang H."/>
            <person name="Mo K."/>
            <person name="Hu Y."/>
        </authorList>
    </citation>
    <scope>NUCLEOTIDE SEQUENCE [LARGE SCALE GENOMIC DNA]</scope>
    <source>
        <strain evidence="1 2">HB172195</strain>
    </source>
</reference>
<dbReference type="AlphaFoldDB" id="A0A5R9FBN5"/>
<dbReference type="EMBL" id="SWLG01000007">
    <property type="protein sequence ID" value="TLS37035.1"/>
    <property type="molecule type" value="Genomic_DNA"/>
</dbReference>
<accession>A0A5R9FBN5</accession>
<comment type="caution">
    <text evidence="1">The sequence shown here is derived from an EMBL/GenBank/DDBJ whole genome shotgun (WGS) entry which is preliminary data.</text>
</comment>
<organism evidence="1 2">
    <name type="scientific">Exobacillus caeni</name>
    <dbReference type="NCBI Taxonomy" id="2574798"/>
    <lineage>
        <taxon>Bacteria</taxon>
        <taxon>Bacillati</taxon>
        <taxon>Bacillota</taxon>
        <taxon>Bacilli</taxon>
        <taxon>Bacillales</taxon>
        <taxon>Guptibacillaceae</taxon>
        <taxon>Exobacillus</taxon>
    </lineage>
</organism>
<evidence type="ECO:0000313" key="2">
    <source>
        <dbReference type="Proteomes" id="UP000308230"/>
    </source>
</evidence>
<proteinExistence type="predicted"/>
<keyword evidence="2" id="KW-1185">Reference proteome</keyword>
<gene>
    <name evidence="1" type="ORF">FCL54_10910</name>
</gene>
<sequence length="99" mass="11764">MRVPPGFNRQYKNGLDEETIQYASKRYHPPSVTARRSFVFGASWPNETIRYHYNFATIFFTDSTRKIVFRILNHMQNQVHTELKSNTWQNVQGIIRSQV</sequence>
<name>A0A5R9FBN5_9BACL</name>
<evidence type="ECO:0000313" key="1">
    <source>
        <dbReference type="EMBL" id="TLS37035.1"/>
    </source>
</evidence>
<protein>
    <submittedName>
        <fullName evidence="1">Uncharacterized protein</fullName>
    </submittedName>
</protein>
<dbReference type="Proteomes" id="UP000308230">
    <property type="component" value="Unassembled WGS sequence"/>
</dbReference>